<name>A0A6J8CZF8_MYTCO</name>
<dbReference type="AlphaFoldDB" id="A0A6J8CZF8"/>
<protein>
    <submittedName>
        <fullName evidence="1">Uncharacterized protein</fullName>
    </submittedName>
</protein>
<reference evidence="1 2" key="1">
    <citation type="submission" date="2020-06" db="EMBL/GenBank/DDBJ databases">
        <authorList>
            <person name="Li R."/>
            <person name="Bekaert M."/>
        </authorList>
    </citation>
    <scope>NUCLEOTIDE SEQUENCE [LARGE SCALE GENOMIC DNA]</scope>
    <source>
        <strain evidence="2">wild</strain>
    </source>
</reference>
<dbReference type="OrthoDB" id="6146636at2759"/>
<evidence type="ECO:0000313" key="1">
    <source>
        <dbReference type="EMBL" id="CAC5400976.1"/>
    </source>
</evidence>
<proteinExistence type="predicted"/>
<dbReference type="EMBL" id="CACVKT020006353">
    <property type="protein sequence ID" value="CAC5400976.1"/>
    <property type="molecule type" value="Genomic_DNA"/>
</dbReference>
<keyword evidence="2" id="KW-1185">Reference proteome</keyword>
<dbReference type="Proteomes" id="UP000507470">
    <property type="component" value="Unassembled WGS sequence"/>
</dbReference>
<organism evidence="1 2">
    <name type="scientific">Mytilus coruscus</name>
    <name type="common">Sea mussel</name>
    <dbReference type="NCBI Taxonomy" id="42192"/>
    <lineage>
        <taxon>Eukaryota</taxon>
        <taxon>Metazoa</taxon>
        <taxon>Spiralia</taxon>
        <taxon>Lophotrochozoa</taxon>
        <taxon>Mollusca</taxon>
        <taxon>Bivalvia</taxon>
        <taxon>Autobranchia</taxon>
        <taxon>Pteriomorphia</taxon>
        <taxon>Mytilida</taxon>
        <taxon>Mytiloidea</taxon>
        <taxon>Mytilidae</taxon>
        <taxon>Mytilinae</taxon>
        <taxon>Mytilus</taxon>
    </lineage>
</organism>
<evidence type="ECO:0000313" key="2">
    <source>
        <dbReference type="Proteomes" id="UP000507470"/>
    </source>
</evidence>
<accession>A0A6J8CZF8</accession>
<sequence>MAKFKTLCSTKSQVSKDCVENKRYKLKSIPNEIFPSDLSKIALQSIITQIERTRETQANIDEIYSKLCDVITDEMNNKIPRFSTSTNTRKCLKMNKPFWNDKLRILWNDMHAKENQFLKFKGKASVKSKLRLDFKSAQTIFDRKLQTCERQHRQSFCIDIEIMTTKNPNAFWKK</sequence>
<gene>
    <name evidence="1" type="ORF">MCOR_35116</name>
</gene>